<feature type="domain" description="Activator of Hsp90 ATPase homologue 1/2-like C-terminal" evidence="2">
    <location>
        <begin position="11"/>
        <end position="132"/>
    </location>
</feature>
<protein>
    <submittedName>
        <fullName evidence="3">Activator of HSP90 ATPase</fullName>
    </submittedName>
</protein>
<comment type="caution">
    <text evidence="3">The sequence shown here is derived from an EMBL/GenBank/DDBJ whole genome shotgun (WGS) entry which is preliminary data.</text>
</comment>
<evidence type="ECO:0000313" key="3">
    <source>
        <dbReference type="EMBL" id="GGZ49825.1"/>
    </source>
</evidence>
<dbReference type="Proteomes" id="UP000615593">
    <property type="component" value="Unassembled WGS sequence"/>
</dbReference>
<dbReference type="GeneID" id="94368576"/>
<evidence type="ECO:0000313" key="4">
    <source>
        <dbReference type="Proteomes" id="UP000615593"/>
    </source>
</evidence>
<dbReference type="SUPFAM" id="SSF55961">
    <property type="entry name" value="Bet v1-like"/>
    <property type="match status" value="1"/>
</dbReference>
<sequence length="138" mass="16310">MDTITVETSLKTPIHQVWESWTNPKHIKQWNFFSPQWKCTNVAQQLEPGGEFSYRIEAKDGSERLDFSGVYEIVIPKEEIVYLLDDGRKVSILFSREDHETFVSQTFDADDDQDLEDQEEDWQAILDNFKKHTEAYFK</sequence>
<evidence type="ECO:0000256" key="1">
    <source>
        <dbReference type="ARBA" id="ARBA00006817"/>
    </source>
</evidence>
<reference evidence="4" key="1">
    <citation type="journal article" date="2019" name="Int. J. Syst. Evol. Microbiol.">
        <title>The Global Catalogue of Microorganisms (GCM) 10K type strain sequencing project: providing services to taxonomists for standard genome sequencing and annotation.</title>
        <authorList>
            <consortium name="The Broad Institute Genomics Platform"/>
            <consortium name="The Broad Institute Genome Sequencing Center for Infectious Disease"/>
            <person name="Wu L."/>
            <person name="Ma J."/>
        </authorList>
    </citation>
    <scope>NUCLEOTIDE SEQUENCE [LARGE SCALE GENOMIC DNA]</scope>
    <source>
        <strain evidence="4">KCTC 12708</strain>
    </source>
</reference>
<keyword evidence="4" id="KW-1185">Reference proteome</keyword>
<name>A0ABQ3BP11_9FLAO</name>
<comment type="similarity">
    <text evidence="1">Belongs to the AHA1 family.</text>
</comment>
<organism evidence="3 4">
    <name type="scientific">Mesonia mobilis</name>
    <dbReference type="NCBI Taxonomy" id="369791"/>
    <lineage>
        <taxon>Bacteria</taxon>
        <taxon>Pseudomonadati</taxon>
        <taxon>Bacteroidota</taxon>
        <taxon>Flavobacteriia</taxon>
        <taxon>Flavobacteriales</taxon>
        <taxon>Flavobacteriaceae</taxon>
        <taxon>Mesonia</taxon>
    </lineage>
</organism>
<dbReference type="InterPro" id="IPR013538">
    <property type="entry name" value="ASHA1/2-like_C"/>
</dbReference>
<dbReference type="InterPro" id="IPR023393">
    <property type="entry name" value="START-like_dom_sf"/>
</dbReference>
<dbReference type="EMBL" id="BMWY01000002">
    <property type="protein sequence ID" value="GGZ49825.1"/>
    <property type="molecule type" value="Genomic_DNA"/>
</dbReference>
<evidence type="ECO:0000259" key="2">
    <source>
        <dbReference type="Pfam" id="PF08327"/>
    </source>
</evidence>
<gene>
    <name evidence="3" type="ORF">GCM10008088_09110</name>
</gene>
<proteinExistence type="inferred from homology"/>
<dbReference type="Gene3D" id="3.30.530.20">
    <property type="match status" value="1"/>
</dbReference>
<dbReference type="Pfam" id="PF08327">
    <property type="entry name" value="AHSA1"/>
    <property type="match status" value="1"/>
</dbReference>
<dbReference type="RefSeq" id="WP_027883903.1">
    <property type="nucleotide sequence ID" value="NZ_BMWY01000002.1"/>
</dbReference>
<accession>A0ABQ3BP11</accession>